<dbReference type="PANTHER" id="PTHR13182">
    <property type="entry name" value="ZINC FINGER PROTEIN 622"/>
    <property type="match status" value="1"/>
</dbReference>
<keyword evidence="4" id="KW-1185">Reference proteome</keyword>
<dbReference type="GO" id="GO:0042273">
    <property type="term" value="P:ribosomal large subunit biogenesis"/>
    <property type="evidence" value="ECO:0007669"/>
    <property type="project" value="TreeGrafter"/>
</dbReference>
<sequence length="308" mass="35026">MAEGLDANLDALSESNLPNLEALHLEEIESESDAQHSQDSSDDESSSNDDDINLEVRTPEAPFNPRQCLFCKSYSTGFDENLEHMTKKHGLSILERNRLIVDLVTLIEYFHLIIFGYFECLYCGSQRQSFQGAQQHMLGKAHCKIDIAKENSEFRDFYGSEDNEDITKARESWIEMLKTNSIDDDKTIRFASGKIAAKRGHATSYLGRQKETKLQTQPTMADIQENKINSSPSHTASADSKRVVKREAQFQTQLASLRAADRASLMHLPTWKQRALVLESKKQVARARKEENEMLLKIQLKANKTLKK</sequence>
<evidence type="ECO:0000313" key="4">
    <source>
        <dbReference type="Proteomes" id="UP001251528"/>
    </source>
</evidence>
<comment type="caution">
    <text evidence="3">The sequence shown here is derived from an EMBL/GenBank/DDBJ whole genome shotgun (WGS) entry which is preliminary data.</text>
</comment>
<dbReference type="InterPro" id="IPR036236">
    <property type="entry name" value="Znf_C2H2_sf"/>
</dbReference>
<dbReference type="EMBL" id="JASWJB010000363">
    <property type="protein sequence ID" value="KAK2591107.1"/>
    <property type="molecule type" value="Genomic_DNA"/>
</dbReference>
<reference evidence="3" key="1">
    <citation type="submission" date="2023-06" db="EMBL/GenBank/DDBJ databases">
        <title>Conoideocrella luteorostrata (Hypocreales: Clavicipitaceae), a potential biocontrol fungus for elongate hemlock scale in United States Christmas tree production areas.</title>
        <authorList>
            <person name="Barrett H."/>
            <person name="Lovett B."/>
            <person name="Macias A.M."/>
            <person name="Stajich J.E."/>
            <person name="Kasson M.T."/>
        </authorList>
    </citation>
    <scope>NUCLEOTIDE SEQUENCE</scope>
    <source>
        <strain evidence="3">ARSEF 14590</strain>
    </source>
</reference>
<evidence type="ECO:0000256" key="1">
    <source>
        <dbReference type="SAM" id="MobiDB-lite"/>
    </source>
</evidence>
<dbReference type="PANTHER" id="PTHR13182:SF8">
    <property type="entry name" value="CYTOPLASMIC 60S SUBUNIT BIOGENESIS FACTOR ZNF622"/>
    <property type="match status" value="1"/>
</dbReference>
<name>A0AAJ0CEL1_9HYPO</name>
<proteinExistence type="predicted"/>
<dbReference type="InterPro" id="IPR041661">
    <property type="entry name" value="ZN622/Rei1/Reh1_Znf-C2H2"/>
</dbReference>
<evidence type="ECO:0000313" key="3">
    <source>
        <dbReference type="EMBL" id="KAK2591107.1"/>
    </source>
</evidence>
<protein>
    <recommendedName>
        <fullName evidence="2">ZN622/Rei1/Reh1 zinc finger C2H2-type domain-containing protein</fullName>
    </recommendedName>
</protein>
<feature type="compositionally biased region" description="Acidic residues" evidence="1">
    <location>
        <begin position="40"/>
        <end position="52"/>
    </location>
</feature>
<accession>A0AAJ0CEL1</accession>
<gene>
    <name evidence="3" type="ORF">QQS21_011195</name>
</gene>
<dbReference type="AlphaFoldDB" id="A0AAJ0CEL1"/>
<dbReference type="InterPro" id="IPR040025">
    <property type="entry name" value="Znf622/Rei1/Reh1"/>
</dbReference>
<dbReference type="GO" id="GO:0030687">
    <property type="term" value="C:preribosome, large subunit precursor"/>
    <property type="evidence" value="ECO:0007669"/>
    <property type="project" value="TreeGrafter"/>
</dbReference>
<feature type="domain" description="ZN622/Rei1/Reh1 zinc finger C2H2-type" evidence="2">
    <location>
        <begin position="67"/>
        <end position="162"/>
    </location>
</feature>
<dbReference type="Pfam" id="PF12756">
    <property type="entry name" value="zf-C2H2_2"/>
    <property type="match status" value="1"/>
</dbReference>
<dbReference type="Proteomes" id="UP001251528">
    <property type="component" value="Unassembled WGS sequence"/>
</dbReference>
<feature type="region of interest" description="Disordered" evidence="1">
    <location>
        <begin position="23"/>
        <end position="52"/>
    </location>
</feature>
<dbReference type="SUPFAM" id="SSF57667">
    <property type="entry name" value="beta-beta-alpha zinc fingers"/>
    <property type="match status" value="1"/>
</dbReference>
<evidence type="ECO:0000259" key="2">
    <source>
        <dbReference type="Pfam" id="PF12756"/>
    </source>
</evidence>
<organism evidence="3 4">
    <name type="scientific">Conoideocrella luteorostrata</name>
    <dbReference type="NCBI Taxonomy" id="1105319"/>
    <lineage>
        <taxon>Eukaryota</taxon>
        <taxon>Fungi</taxon>
        <taxon>Dikarya</taxon>
        <taxon>Ascomycota</taxon>
        <taxon>Pezizomycotina</taxon>
        <taxon>Sordariomycetes</taxon>
        <taxon>Hypocreomycetidae</taxon>
        <taxon>Hypocreales</taxon>
        <taxon>Clavicipitaceae</taxon>
        <taxon>Conoideocrella</taxon>
    </lineage>
</organism>